<reference evidence="1" key="1">
    <citation type="submission" date="2024-09" db="EMBL/GenBank/DDBJ databases">
        <title>Draft Genome Sequences of Neofusicoccum parvum.</title>
        <authorList>
            <person name="Ashida A."/>
            <person name="Camagna M."/>
            <person name="Tanaka A."/>
            <person name="Takemoto D."/>
        </authorList>
    </citation>
    <scope>NUCLEOTIDE SEQUENCE</scope>
    <source>
        <strain evidence="1">PPO83</strain>
    </source>
</reference>
<evidence type="ECO:0000313" key="1">
    <source>
        <dbReference type="EMBL" id="GME24833.1"/>
    </source>
</evidence>
<gene>
    <name evidence="1" type="primary">g5972</name>
    <name evidence="1" type="ORF">NpPPO83_00005972</name>
</gene>
<comment type="caution">
    <text evidence="1">The sequence shown here is derived from an EMBL/GenBank/DDBJ whole genome shotgun (WGS) entry which is preliminary data.</text>
</comment>
<dbReference type="EMBL" id="BSXG01000015">
    <property type="protein sequence ID" value="GME24833.1"/>
    <property type="molecule type" value="Genomic_DNA"/>
</dbReference>
<sequence length="434" mass="45737">MPGDSTPRRNNQRRTPKDVPHMTDEQKEALCQVPGKFDISAAHMASLINLQVQTQSDLYNDPRSLVQIWRDAGVEYREASQEPPSMPQRYRRQTSTSNTSSSLTSGSLSSITSPQSVVSNPSQALVPFTSPPTGPRHGNGVYHGHHSRAPSGASSYTSPPLQPAAVVRPGSCMGNPATAFFVPLQQQQHPSIAAVMSSDNEPYNNNGSNGFANTGQMSPAVAAAIAANRQAHQANGNVDISSSHDNDQAIAMAIAAMNASFQDHHANGSINSGNGFNHNGEAPTGNMAANHHARRNNGSIDYGNGAYASSRDANIFVEAYRRARIRNASLDFSNGLDRNGQGHVTNGSVDGGNSNRDAHGPGSSSISGNHPFAANFKFPGNNQMCPPRAMPAPGADGNDLEGIFQNGGGGGGGHTRNQSNVSNHSHYSNASNNE</sequence>
<protein>
    <submittedName>
        <fullName evidence="1">Rhoptry neck protein 2</fullName>
    </submittedName>
</protein>
<name>A0ACB5RWN7_9PEZI</name>
<evidence type="ECO:0000313" key="2">
    <source>
        <dbReference type="Proteomes" id="UP001165186"/>
    </source>
</evidence>
<proteinExistence type="predicted"/>
<keyword evidence="2" id="KW-1185">Reference proteome</keyword>
<organism evidence="1 2">
    <name type="scientific">Neofusicoccum parvum</name>
    <dbReference type="NCBI Taxonomy" id="310453"/>
    <lineage>
        <taxon>Eukaryota</taxon>
        <taxon>Fungi</taxon>
        <taxon>Dikarya</taxon>
        <taxon>Ascomycota</taxon>
        <taxon>Pezizomycotina</taxon>
        <taxon>Dothideomycetes</taxon>
        <taxon>Dothideomycetes incertae sedis</taxon>
        <taxon>Botryosphaeriales</taxon>
        <taxon>Botryosphaeriaceae</taxon>
        <taxon>Neofusicoccum</taxon>
    </lineage>
</organism>
<accession>A0ACB5RWN7</accession>
<dbReference type="Proteomes" id="UP001165186">
    <property type="component" value="Unassembled WGS sequence"/>
</dbReference>